<dbReference type="EMBL" id="CAMKVN010003619">
    <property type="protein sequence ID" value="CAI2185210.1"/>
    <property type="molecule type" value="Genomic_DNA"/>
</dbReference>
<feature type="region of interest" description="Disordered" evidence="1">
    <location>
        <begin position="97"/>
        <end position="122"/>
    </location>
</feature>
<feature type="compositionally biased region" description="Basic and acidic residues" evidence="1">
    <location>
        <begin position="104"/>
        <end position="122"/>
    </location>
</feature>
<dbReference type="AlphaFoldDB" id="A0A9W4X460"/>
<evidence type="ECO:0000313" key="3">
    <source>
        <dbReference type="EMBL" id="CAI2185210.1"/>
    </source>
</evidence>
<dbReference type="OrthoDB" id="2430828at2759"/>
<name>A0A9W4X460_9GLOM</name>
<comment type="caution">
    <text evidence="3">The sequence shown here is derived from an EMBL/GenBank/DDBJ whole genome shotgun (WGS) entry which is preliminary data.</text>
</comment>
<evidence type="ECO:0000256" key="2">
    <source>
        <dbReference type="SAM" id="SignalP"/>
    </source>
</evidence>
<protein>
    <submittedName>
        <fullName evidence="3">15740_t:CDS:1</fullName>
    </submittedName>
</protein>
<feature type="chain" id="PRO_5040764841" evidence="2">
    <location>
        <begin position="19"/>
        <end position="337"/>
    </location>
</feature>
<evidence type="ECO:0000256" key="1">
    <source>
        <dbReference type="SAM" id="MobiDB-lite"/>
    </source>
</evidence>
<feature type="signal peptide" evidence="2">
    <location>
        <begin position="1"/>
        <end position="18"/>
    </location>
</feature>
<sequence>MSLFSLFCIILVNPLTSSFPVDIGKTNSIDVNFVDANDLTLWKVSISTREKNGKYDKLKKNPCVEIVKEIGGGDLGVLLNLLKEHIHIIVQLPPPATTSKSLPMRKEDTETQMKKAESKKTETNTYMSKTLASLLTLSLLQSPVIKVPFHKFNDHDQALNSLLKVAHFNYQGHKSPDHKDNRFILIPRGIGIGIIQTGWELKYLIPKSDKVISSVQIAARMAEASGLVSKDLSDLSETNVKLFCLPDVIYKILKCRPKSVQAIIIHFDEEIGSIMHDNNMTNKYHGRYFIIPICTSTSAIDIHSLPTEHTQELLELRFSKLDKTSNILIFLKSLKLL</sequence>
<reference evidence="3" key="1">
    <citation type="submission" date="2022-08" db="EMBL/GenBank/DDBJ databases">
        <authorList>
            <person name="Kallberg Y."/>
            <person name="Tangrot J."/>
            <person name="Rosling A."/>
        </authorList>
    </citation>
    <scope>NUCLEOTIDE SEQUENCE</scope>
    <source>
        <strain evidence="3">Wild A</strain>
    </source>
</reference>
<evidence type="ECO:0000313" key="4">
    <source>
        <dbReference type="Proteomes" id="UP001153678"/>
    </source>
</evidence>
<keyword evidence="4" id="KW-1185">Reference proteome</keyword>
<proteinExistence type="predicted"/>
<accession>A0A9W4X460</accession>
<gene>
    <name evidence="3" type="ORF">FWILDA_LOCUS11962</name>
</gene>
<keyword evidence="2" id="KW-0732">Signal</keyword>
<organism evidence="3 4">
    <name type="scientific">Funneliformis geosporum</name>
    <dbReference type="NCBI Taxonomy" id="1117311"/>
    <lineage>
        <taxon>Eukaryota</taxon>
        <taxon>Fungi</taxon>
        <taxon>Fungi incertae sedis</taxon>
        <taxon>Mucoromycota</taxon>
        <taxon>Glomeromycotina</taxon>
        <taxon>Glomeromycetes</taxon>
        <taxon>Glomerales</taxon>
        <taxon>Glomeraceae</taxon>
        <taxon>Funneliformis</taxon>
    </lineage>
</organism>
<dbReference type="Proteomes" id="UP001153678">
    <property type="component" value="Unassembled WGS sequence"/>
</dbReference>